<organism evidence="2 3">
    <name type="scientific">Penicillium camemberti (strain FM 013)</name>
    <dbReference type="NCBI Taxonomy" id="1429867"/>
    <lineage>
        <taxon>Eukaryota</taxon>
        <taxon>Fungi</taxon>
        <taxon>Dikarya</taxon>
        <taxon>Ascomycota</taxon>
        <taxon>Pezizomycotina</taxon>
        <taxon>Eurotiomycetes</taxon>
        <taxon>Eurotiomycetidae</taxon>
        <taxon>Eurotiales</taxon>
        <taxon>Aspergillaceae</taxon>
        <taxon>Penicillium</taxon>
    </lineage>
</organism>
<reference evidence="2 3" key="1">
    <citation type="journal article" date="2014" name="Nat. Commun.">
        <title>Multiple recent horizontal transfers of a large genomic region in cheese making fungi.</title>
        <authorList>
            <person name="Cheeseman K."/>
            <person name="Ropars J."/>
            <person name="Renault P."/>
            <person name="Dupont J."/>
            <person name="Gouzy J."/>
            <person name="Branca A."/>
            <person name="Abraham A.L."/>
            <person name="Ceppi M."/>
            <person name="Conseiller E."/>
            <person name="Debuchy R."/>
            <person name="Malagnac F."/>
            <person name="Goarin A."/>
            <person name="Silar P."/>
            <person name="Lacoste S."/>
            <person name="Sallet E."/>
            <person name="Bensimon A."/>
            <person name="Giraud T."/>
            <person name="Brygoo Y."/>
        </authorList>
    </citation>
    <scope>NUCLEOTIDE SEQUENCE [LARGE SCALE GENOMIC DNA]</scope>
    <source>
        <strain evidence="3">FM 013</strain>
    </source>
</reference>
<evidence type="ECO:0000313" key="3">
    <source>
        <dbReference type="Proteomes" id="UP000053732"/>
    </source>
</evidence>
<dbReference type="Proteomes" id="UP000053732">
    <property type="component" value="Unassembled WGS sequence"/>
</dbReference>
<evidence type="ECO:0000313" key="2">
    <source>
        <dbReference type="EMBL" id="CRL31481.1"/>
    </source>
</evidence>
<name>A0A0G4PYM2_PENC3</name>
<keyword evidence="3" id="KW-1185">Reference proteome</keyword>
<protein>
    <submittedName>
        <fullName evidence="2">Str. FM013</fullName>
    </submittedName>
</protein>
<accession>A0A0G4PYM2</accession>
<sequence length="31" mass="3486">MTRVRISRVSGQWDHKGDQSSKCGEWPPSLG</sequence>
<feature type="region of interest" description="Disordered" evidence="1">
    <location>
        <begin position="1"/>
        <end position="31"/>
    </location>
</feature>
<proteinExistence type="predicted"/>
<gene>
    <name evidence="2" type="ORF">PCAMFM013_S4Jg000003</name>
</gene>
<dbReference type="EMBL" id="HG793313">
    <property type="protein sequence ID" value="CRL31481.1"/>
    <property type="molecule type" value="Genomic_DNA"/>
</dbReference>
<dbReference type="AlphaFoldDB" id="A0A0G4PYM2"/>
<evidence type="ECO:0000256" key="1">
    <source>
        <dbReference type="SAM" id="MobiDB-lite"/>
    </source>
</evidence>